<evidence type="ECO:0000313" key="2">
    <source>
        <dbReference type="EMBL" id="XAF53758.1"/>
    </source>
</evidence>
<feature type="transmembrane region" description="Helical" evidence="1">
    <location>
        <begin position="21"/>
        <end position="42"/>
    </location>
</feature>
<dbReference type="EMBL" id="CP152380">
    <property type="protein sequence ID" value="XAF53758.1"/>
    <property type="molecule type" value="Genomic_DNA"/>
</dbReference>
<keyword evidence="1" id="KW-0472">Membrane</keyword>
<protein>
    <submittedName>
        <fullName evidence="2">Uncharacterized protein</fullName>
    </submittedName>
</protein>
<feature type="transmembrane region" description="Helical" evidence="1">
    <location>
        <begin position="48"/>
        <end position="67"/>
    </location>
</feature>
<dbReference type="Proteomes" id="UP001445268">
    <property type="component" value="Chromosome"/>
</dbReference>
<dbReference type="RefSeq" id="WP_342631388.1">
    <property type="nucleotide sequence ID" value="NZ_CP152380.1"/>
</dbReference>
<accession>A0ABZ3E3R9</accession>
<keyword evidence="3" id="KW-1185">Reference proteome</keyword>
<keyword evidence="1" id="KW-0812">Transmembrane</keyword>
<proteinExistence type="predicted"/>
<keyword evidence="1" id="KW-1133">Transmembrane helix</keyword>
<evidence type="ECO:0000313" key="3">
    <source>
        <dbReference type="Proteomes" id="UP001445268"/>
    </source>
</evidence>
<organism evidence="2 3">
    <name type="scientific">Marinobacter alkaliphilus</name>
    <dbReference type="NCBI Taxonomy" id="254719"/>
    <lineage>
        <taxon>Bacteria</taxon>
        <taxon>Pseudomonadati</taxon>
        <taxon>Pseudomonadota</taxon>
        <taxon>Gammaproteobacteria</taxon>
        <taxon>Pseudomonadales</taxon>
        <taxon>Marinobacteraceae</taxon>
        <taxon>Marinobacter</taxon>
    </lineage>
</organism>
<sequence length="181" mass="20521">MGSTYSKVSTVKHQVYLKNRALMYATGVLLFGTALGFGYLFYLEASAAFAFGFVIFISIVMLGLLRLDFGKINHMIEVTPQFLRIDDCIVKEIAWQDVAHLKLESHFSKGIKRSALLIVYLKNNHSYDLPEPGRILSRHRSDGGVVATNLYNYAGDYKDIFNSLCEARESGQFVLWNRSQH</sequence>
<name>A0ABZ3E3R9_9GAMM</name>
<reference evidence="2 3" key="1">
    <citation type="submission" date="2024-04" db="EMBL/GenBank/DDBJ databases">
        <title>Marinobacter sp. SBY-1.</title>
        <authorList>
            <person name="Pan C."/>
        </authorList>
    </citation>
    <scope>NUCLEOTIDE SEQUENCE [LARGE SCALE GENOMIC DNA]</scope>
    <source>
        <strain evidence="2 3">SBY-1</strain>
    </source>
</reference>
<evidence type="ECO:0000256" key="1">
    <source>
        <dbReference type="SAM" id="Phobius"/>
    </source>
</evidence>
<gene>
    <name evidence="2" type="ORF">AAGT77_17810</name>
</gene>